<sequence length="96" mass="10506">MNTNDPFSTVRVPVDPDLATAASAAPDPDPRQGWYPELYATLHGLMRRHLDALPGYFVLTGLDHLSERQARDFTVAVSRMAGDLLPQDGHGRCCAT</sequence>
<reference evidence="2 3" key="1">
    <citation type="submission" date="2024-03" db="EMBL/GenBank/DDBJ databases">
        <title>Novel Streptomyces species of biotechnological and ecological value are a feature of Machair soil.</title>
        <authorList>
            <person name="Prole J.R."/>
            <person name="Goodfellow M."/>
            <person name="Allenby N."/>
            <person name="Ward A.C."/>
        </authorList>
    </citation>
    <scope>NUCLEOTIDE SEQUENCE [LARGE SCALE GENOMIC DNA]</scope>
    <source>
        <strain evidence="2 3">MS1.HAVA.3</strain>
    </source>
</reference>
<keyword evidence="3" id="KW-1185">Reference proteome</keyword>
<evidence type="ECO:0000256" key="1">
    <source>
        <dbReference type="SAM" id="MobiDB-lite"/>
    </source>
</evidence>
<evidence type="ECO:0000313" key="3">
    <source>
        <dbReference type="Proteomes" id="UP001382904"/>
    </source>
</evidence>
<organism evidence="2 3">
    <name type="scientific">Streptomyces caledonius</name>
    <dbReference type="NCBI Taxonomy" id="3134107"/>
    <lineage>
        <taxon>Bacteria</taxon>
        <taxon>Bacillati</taxon>
        <taxon>Actinomycetota</taxon>
        <taxon>Actinomycetes</taxon>
        <taxon>Kitasatosporales</taxon>
        <taxon>Streptomycetaceae</taxon>
        <taxon>Streptomyces</taxon>
    </lineage>
</organism>
<gene>
    <name evidence="2" type="ORF">WKI68_25905</name>
</gene>
<feature type="compositionally biased region" description="Low complexity" evidence="1">
    <location>
        <begin position="15"/>
        <end position="26"/>
    </location>
</feature>
<dbReference type="EMBL" id="JBBKAM010000002">
    <property type="protein sequence ID" value="MEJ8643876.1"/>
    <property type="molecule type" value="Genomic_DNA"/>
</dbReference>
<dbReference type="Proteomes" id="UP001382904">
    <property type="component" value="Unassembled WGS sequence"/>
</dbReference>
<protein>
    <submittedName>
        <fullName evidence="2">Uncharacterized protein</fullName>
    </submittedName>
</protein>
<proteinExistence type="predicted"/>
<name>A0ABU8U7L6_9ACTN</name>
<accession>A0ABU8U7L6</accession>
<evidence type="ECO:0000313" key="2">
    <source>
        <dbReference type="EMBL" id="MEJ8643876.1"/>
    </source>
</evidence>
<feature type="region of interest" description="Disordered" evidence="1">
    <location>
        <begin position="1"/>
        <end position="33"/>
    </location>
</feature>
<comment type="caution">
    <text evidence="2">The sequence shown here is derived from an EMBL/GenBank/DDBJ whole genome shotgun (WGS) entry which is preliminary data.</text>
</comment>